<dbReference type="Proteomes" id="UP000295096">
    <property type="component" value="Unassembled WGS sequence"/>
</dbReference>
<dbReference type="InterPro" id="IPR046348">
    <property type="entry name" value="SIS_dom_sf"/>
</dbReference>
<keyword evidence="2" id="KW-1185">Reference proteome</keyword>
<dbReference type="EMBL" id="SMSJ01000056">
    <property type="protein sequence ID" value="TDH59730.1"/>
    <property type="molecule type" value="Genomic_DNA"/>
</dbReference>
<evidence type="ECO:0008006" key="3">
    <source>
        <dbReference type="Google" id="ProtNLM"/>
    </source>
</evidence>
<evidence type="ECO:0000313" key="1">
    <source>
        <dbReference type="EMBL" id="TDH59730.1"/>
    </source>
</evidence>
<evidence type="ECO:0000313" key="2">
    <source>
        <dbReference type="Proteomes" id="UP000295096"/>
    </source>
</evidence>
<dbReference type="GO" id="GO:1901135">
    <property type="term" value="P:carbohydrate derivative metabolic process"/>
    <property type="evidence" value="ECO:0007669"/>
    <property type="project" value="InterPro"/>
</dbReference>
<proteinExistence type="predicted"/>
<accession>A0A4R5Q9P4</accession>
<comment type="caution">
    <text evidence="1">The sequence shown here is derived from an EMBL/GenBank/DDBJ whole genome shotgun (WGS) entry which is preliminary data.</text>
</comment>
<dbReference type="GO" id="GO:0097367">
    <property type="term" value="F:carbohydrate derivative binding"/>
    <property type="evidence" value="ECO:0007669"/>
    <property type="project" value="InterPro"/>
</dbReference>
<organism evidence="1 2">
    <name type="scientific">Dankookia rubra</name>
    <dbReference type="NCBI Taxonomy" id="1442381"/>
    <lineage>
        <taxon>Bacteria</taxon>
        <taxon>Pseudomonadati</taxon>
        <taxon>Pseudomonadota</taxon>
        <taxon>Alphaproteobacteria</taxon>
        <taxon>Acetobacterales</taxon>
        <taxon>Roseomonadaceae</taxon>
        <taxon>Dankookia</taxon>
    </lineage>
</organism>
<dbReference type="OrthoDB" id="8683433at2"/>
<sequence>MLFGRTGWAARALGATGIALVDELLDLGHGDALLVLAYGGSYREVITVFAEAHCPGLPIVFVTNTLDRILARHVDVIVPARRGHARKVAATCRLR</sequence>
<dbReference type="AlphaFoldDB" id="A0A4R5Q9P4"/>
<dbReference type="SUPFAM" id="SSF53697">
    <property type="entry name" value="SIS domain"/>
    <property type="match status" value="1"/>
</dbReference>
<protein>
    <recommendedName>
        <fullName evidence="3">SIS domain-containing protein</fullName>
    </recommendedName>
</protein>
<reference evidence="1 2" key="1">
    <citation type="journal article" date="2016" name="J. Microbiol.">
        <title>Dankookia rubra gen. nov., sp. nov., an alphaproteobacterium isolated from sediment of a shallow stream.</title>
        <authorList>
            <person name="Kim W.H."/>
            <person name="Kim D.H."/>
            <person name="Kang K."/>
            <person name="Ahn T.Y."/>
        </authorList>
    </citation>
    <scope>NUCLEOTIDE SEQUENCE [LARGE SCALE GENOMIC DNA]</scope>
    <source>
        <strain evidence="1 2">JCM30602</strain>
    </source>
</reference>
<name>A0A4R5Q9P4_9PROT</name>
<gene>
    <name evidence="1" type="ORF">E2C06_25965</name>
</gene>
<dbReference type="Gene3D" id="3.40.50.10490">
    <property type="entry name" value="Glucose-6-phosphate isomerase like protein, domain 1"/>
    <property type="match status" value="1"/>
</dbReference>